<reference evidence="1" key="1">
    <citation type="journal article" date="2020" name="Science">
        <title>Unexpected conservation and global transmission of agrobacterial virulence plasmids.</title>
        <authorList>
            <person name="Weisberg A.J."/>
            <person name="Davis E.W. 2nd"/>
            <person name="Tabima J."/>
            <person name="Belcher M.S."/>
            <person name="Miller M."/>
            <person name="Kuo C.H."/>
            <person name="Loper J.E."/>
            <person name="Grunwald N.J."/>
            <person name="Putnam M.L."/>
            <person name="Chang J.H."/>
        </authorList>
    </citation>
    <scope>NUCLEOTIDE SEQUENCE</scope>
    <source>
        <strain evidence="1">17-1853-1a</strain>
    </source>
</reference>
<organism evidence="1 2">
    <name type="scientific">Agrobacterium tumefaciens</name>
    <dbReference type="NCBI Taxonomy" id="358"/>
    <lineage>
        <taxon>Bacteria</taxon>
        <taxon>Pseudomonadati</taxon>
        <taxon>Pseudomonadota</taxon>
        <taxon>Alphaproteobacteria</taxon>
        <taxon>Hyphomicrobiales</taxon>
        <taxon>Rhizobiaceae</taxon>
        <taxon>Rhizobium/Agrobacterium group</taxon>
        <taxon>Agrobacterium</taxon>
        <taxon>Agrobacterium tumefaciens complex</taxon>
    </lineage>
</organism>
<sequence length="289" mass="31774">MTYGCVPAPEADEGILRQISKGMAMAFISANSMALTILNQTFSVTKISSKDAASSILAMVSGGQQRTAQAIETISTLASQATKAKLETVAKKETVSAAIPQATMSAMNAAATNMMSSYYVNPIERTAENAEVIVRSLIVNAARANPHFEPELIVPPREEYNDQYAAWGAKRIANGEDEALVKKQVDYFTSDRIYNMQVSAAEFRKSTNGWFSQVAREYIKFDVMALKTFSGSALSLKYDENGYISVTPGSLYYENGQKMLSYTENGELEIYDTAGNITKKYSKYDLDNY</sequence>
<dbReference type="EMBL" id="JAAMAY010000005">
    <property type="protein sequence ID" value="NTC26988.1"/>
    <property type="molecule type" value="Genomic_DNA"/>
</dbReference>
<dbReference type="AlphaFoldDB" id="A0AA44F111"/>
<evidence type="ECO:0000313" key="1">
    <source>
        <dbReference type="EMBL" id="NTC26988.1"/>
    </source>
</evidence>
<proteinExistence type="predicted"/>
<gene>
    <name evidence="1" type="ORF">G6M46_02310</name>
</gene>
<dbReference type="RefSeq" id="WP_065658176.1">
    <property type="nucleotide sequence ID" value="NZ_CP123838.1"/>
</dbReference>
<evidence type="ECO:0000313" key="2">
    <source>
        <dbReference type="Proteomes" id="UP000702952"/>
    </source>
</evidence>
<accession>A0AA44F111</accession>
<comment type="caution">
    <text evidence="1">The sequence shown here is derived from an EMBL/GenBank/DDBJ whole genome shotgun (WGS) entry which is preliminary data.</text>
</comment>
<dbReference type="Proteomes" id="UP000702952">
    <property type="component" value="Unassembled WGS sequence"/>
</dbReference>
<name>A0AA44F111_AGRTU</name>
<protein>
    <submittedName>
        <fullName evidence="1">Uncharacterized protein</fullName>
    </submittedName>
</protein>